<gene>
    <name evidence="3" type="primary">LOC115891323</name>
</gene>
<sequence length="143" mass="15553">MTKLSTPVLAVLIFITIIECKSIPKGYYHSDSIVTKWPTESTQVETVNKTVILSHNEKPGLVTKTLLKFGQVASKIGNAMGAHANKITRALDKICEVFKTVIPLLAAVCHVGQFGFCSATDEAPIRLSEAMNPNDLNLDGLDR</sequence>
<name>A0A6J2YU42_SITOR</name>
<evidence type="ECO:0000256" key="1">
    <source>
        <dbReference type="SAM" id="SignalP"/>
    </source>
</evidence>
<dbReference type="OrthoDB" id="6699195at2759"/>
<keyword evidence="2" id="KW-1185">Reference proteome</keyword>
<dbReference type="AlphaFoldDB" id="A0A6J2YU42"/>
<feature type="chain" id="PRO_5026704786" evidence="1">
    <location>
        <begin position="21"/>
        <end position="143"/>
    </location>
</feature>
<dbReference type="RefSeq" id="XP_030767628.1">
    <property type="nucleotide sequence ID" value="XM_030911768.1"/>
</dbReference>
<proteinExistence type="predicted"/>
<protein>
    <submittedName>
        <fullName evidence="3">Uncharacterized protein LOC115891323</fullName>
    </submittedName>
</protein>
<dbReference type="GeneID" id="115891323"/>
<evidence type="ECO:0000313" key="3">
    <source>
        <dbReference type="RefSeq" id="XP_030767628.1"/>
    </source>
</evidence>
<reference evidence="3" key="1">
    <citation type="submission" date="2025-08" db="UniProtKB">
        <authorList>
            <consortium name="RefSeq"/>
        </authorList>
    </citation>
    <scope>IDENTIFICATION</scope>
    <source>
        <tissue evidence="3">Gonads</tissue>
    </source>
</reference>
<dbReference type="InParanoid" id="A0A6J2YU42"/>
<accession>A0A6J2YU42</accession>
<evidence type="ECO:0000313" key="2">
    <source>
        <dbReference type="Proteomes" id="UP000504635"/>
    </source>
</evidence>
<dbReference type="Proteomes" id="UP000504635">
    <property type="component" value="Unplaced"/>
</dbReference>
<dbReference type="KEGG" id="soy:115891323"/>
<organism evidence="2 3">
    <name type="scientific">Sitophilus oryzae</name>
    <name type="common">Rice weevil</name>
    <name type="synonym">Curculio oryzae</name>
    <dbReference type="NCBI Taxonomy" id="7048"/>
    <lineage>
        <taxon>Eukaryota</taxon>
        <taxon>Metazoa</taxon>
        <taxon>Ecdysozoa</taxon>
        <taxon>Arthropoda</taxon>
        <taxon>Hexapoda</taxon>
        <taxon>Insecta</taxon>
        <taxon>Pterygota</taxon>
        <taxon>Neoptera</taxon>
        <taxon>Endopterygota</taxon>
        <taxon>Coleoptera</taxon>
        <taxon>Polyphaga</taxon>
        <taxon>Cucujiformia</taxon>
        <taxon>Curculionidae</taxon>
        <taxon>Dryophthorinae</taxon>
        <taxon>Sitophilus</taxon>
    </lineage>
</organism>
<feature type="signal peptide" evidence="1">
    <location>
        <begin position="1"/>
        <end position="20"/>
    </location>
</feature>
<keyword evidence="1" id="KW-0732">Signal</keyword>